<gene>
    <name evidence="2" type="ORF">CEP54_006180</name>
</gene>
<keyword evidence="1" id="KW-0472">Membrane</keyword>
<name>A0A428Q8J2_9HYPO</name>
<evidence type="ECO:0000313" key="3">
    <source>
        <dbReference type="Proteomes" id="UP000288168"/>
    </source>
</evidence>
<accession>A0A428Q8J2</accession>
<dbReference type="Proteomes" id="UP000288168">
    <property type="component" value="Unassembled WGS sequence"/>
</dbReference>
<protein>
    <submittedName>
        <fullName evidence="2">Uncharacterized protein</fullName>
    </submittedName>
</protein>
<keyword evidence="3" id="KW-1185">Reference proteome</keyword>
<comment type="caution">
    <text evidence="2">The sequence shown here is derived from an EMBL/GenBank/DDBJ whole genome shotgun (WGS) entry which is preliminary data.</text>
</comment>
<dbReference type="EMBL" id="NKCI01000050">
    <property type="protein sequence ID" value="RSL61587.1"/>
    <property type="molecule type" value="Genomic_DNA"/>
</dbReference>
<feature type="transmembrane region" description="Helical" evidence="1">
    <location>
        <begin position="12"/>
        <end position="29"/>
    </location>
</feature>
<evidence type="ECO:0000256" key="1">
    <source>
        <dbReference type="SAM" id="Phobius"/>
    </source>
</evidence>
<dbReference type="OrthoDB" id="10288062at2759"/>
<proteinExistence type="predicted"/>
<organism evidence="2 3">
    <name type="scientific">Fusarium duplospermum</name>
    <dbReference type="NCBI Taxonomy" id="1325734"/>
    <lineage>
        <taxon>Eukaryota</taxon>
        <taxon>Fungi</taxon>
        <taxon>Dikarya</taxon>
        <taxon>Ascomycota</taxon>
        <taxon>Pezizomycotina</taxon>
        <taxon>Sordariomycetes</taxon>
        <taxon>Hypocreomycetidae</taxon>
        <taxon>Hypocreales</taxon>
        <taxon>Nectriaceae</taxon>
        <taxon>Fusarium</taxon>
        <taxon>Fusarium solani species complex</taxon>
    </lineage>
</organism>
<dbReference type="AlphaFoldDB" id="A0A428Q8J2"/>
<keyword evidence="1" id="KW-0812">Transmembrane</keyword>
<reference evidence="2 3" key="1">
    <citation type="submission" date="2017-06" db="EMBL/GenBank/DDBJ databases">
        <title>Comparative genomic analysis of Ambrosia Fusariam Clade fungi.</title>
        <authorList>
            <person name="Stajich J.E."/>
            <person name="Carrillo J."/>
            <person name="Kijimoto T."/>
            <person name="Eskalen A."/>
            <person name="O'Donnell K."/>
            <person name="Kasson M."/>
        </authorList>
    </citation>
    <scope>NUCLEOTIDE SEQUENCE [LARGE SCALE GENOMIC DNA]</scope>
    <source>
        <strain evidence="2 3">NRRL62584</strain>
    </source>
</reference>
<evidence type="ECO:0000313" key="2">
    <source>
        <dbReference type="EMBL" id="RSL61587.1"/>
    </source>
</evidence>
<sequence length="77" mass="8399">MPLQLRSRPSGTFINIACLIVIAIVPQAINASSTYLITSLHASTVNYFPLPLLRRSQNLNQDRAANQPADLPPSTEP</sequence>
<keyword evidence="1" id="KW-1133">Transmembrane helix</keyword>